<dbReference type="AlphaFoldDB" id="A0A9W9Z9K5"/>
<proteinExistence type="predicted"/>
<name>A0A9W9Z9K5_9CNID</name>
<evidence type="ECO:0000313" key="2">
    <source>
        <dbReference type="EMBL" id="KAJ7376044.1"/>
    </source>
</evidence>
<evidence type="ECO:0000313" key="3">
    <source>
        <dbReference type="Proteomes" id="UP001163046"/>
    </source>
</evidence>
<gene>
    <name evidence="2" type="ORF">OS493_037246</name>
</gene>
<organism evidence="2 3">
    <name type="scientific">Desmophyllum pertusum</name>
    <dbReference type="NCBI Taxonomy" id="174260"/>
    <lineage>
        <taxon>Eukaryota</taxon>
        <taxon>Metazoa</taxon>
        <taxon>Cnidaria</taxon>
        <taxon>Anthozoa</taxon>
        <taxon>Hexacorallia</taxon>
        <taxon>Scleractinia</taxon>
        <taxon>Caryophylliina</taxon>
        <taxon>Caryophylliidae</taxon>
        <taxon>Desmophyllum</taxon>
    </lineage>
</organism>
<accession>A0A9W9Z9K5</accession>
<sequence length="131" mass="14622">MALDQRHIPQGARTLCYPLGGNRAATATTEDGQGNASLLDLLGQLKDQNAHIIDQLTASQGDGNNGTVEKKKQVPKRVERTLHHVVEDLEKPWDFRIYEDIFPNQSKTNKKTSSRDRTSNPSKTKEITKKA</sequence>
<keyword evidence="3" id="KW-1185">Reference proteome</keyword>
<feature type="compositionally biased region" description="Basic and acidic residues" evidence="1">
    <location>
        <begin position="113"/>
        <end position="131"/>
    </location>
</feature>
<reference evidence="2" key="1">
    <citation type="submission" date="2023-01" db="EMBL/GenBank/DDBJ databases">
        <title>Genome assembly of the deep-sea coral Lophelia pertusa.</title>
        <authorList>
            <person name="Herrera S."/>
            <person name="Cordes E."/>
        </authorList>
    </citation>
    <scope>NUCLEOTIDE SEQUENCE</scope>
    <source>
        <strain evidence="2">USNM1676648</strain>
        <tissue evidence="2">Polyp</tissue>
    </source>
</reference>
<evidence type="ECO:0000256" key="1">
    <source>
        <dbReference type="SAM" id="MobiDB-lite"/>
    </source>
</evidence>
<protein>
    <submittedName>
        <fullName evidence="2">Uncharacterized protein</fullName>
    </submittedName>
</protein>
<comment type="caution">
    <text evidence="2">The sequence shown here is derived from an EMBL/GenBank/DDBJ whole genome shotgun (WGS) entry which is preliminary data.</text>
</comment>
<dbReference type="EMBL" id="MU826418">
    <property type="protein sequence ID" value="KAJ7376044.1"/>
    <property type="molecule type" value="Genomic_DNA"/>
</dbReference>
<dbReference type="Proteomes" id="UP001163046">
    <property type="component" value="Unassembled WGS sequence"/>
</dbReference>
<feature type="region of interest" description="Disordered" evidence="1">
    <location>
        <begin position="102"/>
        <end position="131"/>
    </location>
</feature>